<dbReference type="OrthoDB" id="1741700at2759"/>
<evidence type="ECO:0000313" key="3">
    <source>
        <dbReference type="Proteomes" id="UP000257109"/>
    </source>
</evidence>
<name>A0A371HMI9_MUCPR</name>
<dbReference type="AlphaFoldDB" id="A0A371HMI9"/>
<feature type="transmembrane region" description="Helical" evidence="1">
    <location>
        <begin position="145"/>
        <end position="166"/>
    </location>
</feature>
<evidence type="ECO:0000313" key="2">
    <source>
        <dbReference type="EMBL" id="RDY04000.1"/>
    </source>
</evidence>
<accession>A0A371HMI9</accession>
<dbReference type="Proteomes" id="UP000257109">
    <property type="component" value="Unassembled WGS sequence"/>
</dbReference>
<proteinExistence type="predicted"/>
<sequence>MAYDQAGKERKLQLQELEELCLEACENSQIYKQKVKQFNDHKILRKEFKVGQKVLLFNSRFKLITSKLCSRWDVELRDGASNKIFQVNGHQLKHFPEGPTQLLGKGGKNVQNLISSIFAPLLLSTAWWSFLLIHFDSFNMISSSSFSAILPITPALGLVSLLLFTYREDLVNLVQSLECKFSKACNGCAIDDTVKKVHSWIPDLAARSGFGFSNVESDGRVSSQLSTCRCGYQI</sequence>
<organism evidence="2 3">
    <name type="scientific">Mucuna pruriens</name>
    <name type="common">Velvet bean</name>
    <name type="synonym">Dolichos pruriens</name>
    <dbReference type="NCBI Taxonomy" id="157652"/>
    <lineage>
        <taxon>Eukaryota</taxon>
        <taxon>Viridiplantae</taxon>
        <taxon>Streptophyta</taxon>
        <taxon>Embryophyta</taxon>
        <taxon>Tracheophyta</taxon>
        <taxon>Spermatophyta</taxon>
        <taxon>Magnoliopsida</taxon>
        <taxon>eudicotyledons</taxon>
        <taxon>Gunneridae</taxon>
        <taxon>Pentapetalae</taxon>
        <taxon>rosids</taxon>
        <taxon>fabids</taxon>
        <taxon>Fabales</taxon>
        <taxon>Fabaceae</taxon>
        <taxon>Papilionoideae</taxon>
        <taxon>50 kb inversion clade</taxon>
        <taxon>NPAAA clade</taxon>
        <taxon>indigoferoid/millettioid clade</taxon>
        <taxon>Phaseoleae</taxon>
        <taxon>Mucuna</taxon>
    </lineage>
</organism>
<reference evidence="2" key="1">
    <citation type="submission" date="2018-05" db="EMBL/GenBank/DDBJ databases">
        <title>Draft genome of Mucuna pruriens seed.</title>
        <authorList>
            <person name="Nnadi N.E."/>
            <person name="Vos R."/>
            <person name="Hasami M.H."/>
            <person name="Devisetty U.K."/>
            <person name="Aguiy J.C."/>
        </authorList>
    </citation>
    <scope>NUCLEOTIDE SEQUENCE [LARGE SCALE GENOMIC DNA]</scope>
    <source>
        <strain evidence="2">JCA_2017</strain>
    </source>
</reference>
<gene>
    <name evidence="2" type="ORF">CR513_12338</name>
</gene>
<comment type="caution">
    <text evidence="2">The sequence shown here is derived from an EMBL/GenBank/DDBJ whole genome shotgun (WGS) entry which is preliminary data.</text>
</comment>
<dbReference type="EMBL" id="QJKJ01002163">
    <property type="protein sequence ID" value="RDY04000.1"/>
    <property type="molecule type" value="Genomic_DNA"/>
</dbReference>
<feature type="non-terminal residue" evidence="2">
    <location>
        <position position="1"/>
    </location>
</feature>
<keyword evidence="3" id="KW-1185">Reference proteome</keyword>
<keyword evidence="1" id="KW-1133">Transmembrane helix</keyword>
<evidence type="ECO:0000256" key="1">
    <source>
        <dbReference type="SAM" id="Phobius"/>
    </source>
</evidence>
<keyword evidence="1" id="KW-0472">Membrane</keyword>
<keyword evidence="1" id="KW-0812">Transmembrane</keyword>
<feature type="transmembrane region" description="Helical" evidence="1">
    <location>
        <begin position="113"/>
        <end position="133"/>
    </location>
</feature>
<protein>
    <submittedName>
        <fullName evidence="2">Uncharacterized protein</fullName>
    </submittedName>
</protein>